<keyword evidence="2" id="KW-1185">Reference proteome</keyword>
<gene>
    <name evidence="1" type="ORF">RHIMIDRAFT_32092</name>
</gene>
<proteinExistence type="predicted"/>
<dbReference type="AlphaFoldDB" id="A0A2G4SPB9"/>
<protein>
    <submittedName>
        <fullName evidence="1">Uncharacterized protein</fullName>
    </submittedName>
</protein>
<dbReference type="RefSeq" id="XP_023464318.1">
    <property type="nucleotide sequence ID" value="XM_023615096.1"/>
</dbReference>
<evidence type="ECO:0000313" key="1">
    <source>
        <dbReference type="EMBL" id="PHZ10610.1"/>
    </source>
</evidence>
<sequence length="75" mass="8526">MEHLLVLAQFFIKRQSILLEHTCAVNAGTKMLYGLAKDHVLQGKKHQHSFADTMVVIYVIHIKQLEQACALVIKL</sequence>
<dbReference type="EMBL" id="KZ303854">
    <property type="protein sequence ID" value="PHZ10610.1"/>
    <property type="molecule type" value="Genomic_DNA"/>
</dbReference>
<dbReference type="Proteomes" id="UP000242254">
    <property type="component" value="Unassembled WGS sequence"/>
</dbReference>
<reference evidence="1 2" key="1">
    <citation type="journal article" date="2016" name="Proc. Natl. Acad. Sci. U.S.A.">
        <title>Lipid metabolic changes in an early divergent fungus govern the establishment of a mutualistic symbiosis with endobacteria.</title>
        <authorList>
            <person name="Lastovetsky O.A."/>
            <person name="Gaspar M.L."/>
            <person name="Mondo S.J."/>
            <person name="LaButti K.M."/>
            <person name="Sandor L."/>
            <person name="Grigoriev I.V."/>
            <person name="Henry S.A."/>
            <person name="Pawlowska T.E."/>
        </authorList>
    </citation>
    <scope>NUCLEOTIDE SEQUENCE [LARGE SCALE GENOMIC DNA]</scope>
    <source>
        <strain evidence="1 2">ATCC 52813</strain>
    </source>
</reference>
<name>A0A2G4SPB9_RHIZD</name>
<evidence type="ECO:0000313" key="2">
    <source>
        <dbReference type="Proteomes" id="UP000242254"/>
    </source>
</evidence>
<organism evidence="1 2">
    <name type="scientific">Rhizopus microsporus ATCC 52813</name>
    <dbReference type="NCBI Taxonomy" id="1340429"/>
    <lineage>
        <taxon>Eukaryota</taxon>
        <taxon>Fungi</taxon>
        <taxon>Fungi incertae sedis</taxon>
        <taxon>Mucoromycota</taxon>
        <taxon>Mucoromycotina</taxon>
        <taxon>Mucoromycetes</taxon>
        <taxon>Mucorales</taxon>
        <taxon>Mucorineae</taxon>
        <taxon>Rhizopodaceae</taxon>
        <taxon>Rhizopus</taxon>
    </lineage>
</organism>
<dbReference type="GeneID" id="35446085"/>
<accession>A0A2G4SPB9</accession>